<name>A0ABU0SJ87_9ACTN</name>
<evidence type="ECO:0000313" key="2">
    <source>
        <dbReference type="Proteomes" id="UP001230328"/>
    </source>
</evidence>
<evidence type="ECO:0000313" key="1">
    <source>
        <dbReference type="EMBL" id="MDQ1023502.1"/>
    </source>
</evidence>
<reference evidence="1 2" key="1">
    <citation type="submission" date="2023-07" db="EMBL/GenBank/DDBJ databases">
        <title>Comparative genomics of wheat-associated soil bacteria to identify genetic determinants of phenazine resistance.</title>
        <authorList>
            <person name="Mouncey N."/>
        </authorList>
    </citation>
    <scope>NUCLEOTIDE SEQUENCE [LARGE SCALE GENOMIC DNA]</scope>
    <source>
        <strain evidence="1 2">V2I4</strain>
    </source>
</reference>
<organism evidence="1 2">
    <name type="scientific">Streptomyces umbrinus</name>
    <dbReference type="NCBI Taxonomy" id="67370"/>
    <lineage>
        <taxon>Bacteria</taxon>
        <taxon>Bacillati</taxon>
        <taxon>Actinomycetota</taxon>
        <taxon>Actinomycetes</taxon>
        <taxon>Kitasatosporales</taxon>
        <taxon>Streptomycetaceae</taxon>
        <taxon>Streptomyces</taxon>
        <taxon>Streptomyces phaeochromogenes group</taxon>
    </lineage>
</organism>
<comment type="caution">
    <text evidence="1">The sequence shown here is derived from an EMBL/GenBank/DDBJ whole genome shotgun (WGS) entry which is preliminary data.</text>
</comment>
<dbReference type="EMBL" id="JAUSZI010000002">
    <property type="protein sequence ID" value="MDQ1023502.1"/>
    <property type="molecule type" value="Genomic_DNA"/>
</dbReference>
<accession>A0ABU0SJ87</accession>
<dbReference type="Proteomes" id="UP001230328">
    <property type="component" value="Unassembled WGS sequence"/>
</dbReference>
<sequence length="227" mass="24484">MPGDWAFDQIATVTVGTGAGAIEIDKNIASGRDVGQSSFDPGADTAGLDVDFNATYRAAMLQEVRSYLESIGVPETGGDGWTDTDWATLGGISNTNAFDLVLSADWLFTSLARQLRVRKALIQAPVLWELRKFNPLDVVADTAVKTGVDDDCSTGWAQIFAWVAIDARNHCVEQGIINGSILDDPRDKPSVWTQLNEDPIYNIKSAAYLTIFNAHPDQPAAAGAEHE</sequence>
<gene>
    <name evidence="1" type="ORF">QF035_001084</name>
</gene>
<proteinExistence type="predicted"/>
<keyword evidence="2" id="KW-1185">Reference proteome</keyword>
<protein>
    <submittedName>
        <fullName evidence="1">Uncharacterized protein</fullName>
    </submittedName>
</protein>